<comment type="caution">
    <text evidence="2">The sequence shown here is derived from an EMBL/GenBank/DDBJ whole genome shotgun (WGS) entry which is preliminary data.</text>
</comment>
<dbReference type="OrthoDB" id="8448784at2"/>
<sequence>MKITHPILFLVSILTCSLTAHASVTIVTDSVHPLQNIPNDAQIIMLDDGITLHQSLSDNLPSDPVQAEQLAKARLTALGTNYQQKLQQTLQDALEAYQLRINNC</sequence>
<feature type="chain" id="PRO_5012512310" description="TIGR03757 family integrating conjugative element protein" evidence="1">
    <location>
        <begin position="23"/>
        <end position="104"/>
    </location>
</feature>
<name>A0A242NXI7_9GAMM</name>
<proteinExistence type="predicted"/>
<dbReference type="RefSeq" id="WP_086319795.1">
    <property type="nucleotide sequence ID" value="NZ_NASK01000051.1"/>
</dbReference>
<reference evidence="2 3" key="1">
    <citation type="submission" date="2017-03" db="EMBL/GenBank/DDBJ databases">
        <title>Comparative genomics of honeybee gut symbionts reveal geographically distinct and subgroup specific antibiotic resistance.</title>
        <authorList>
            <person name="Ludvigsen J."/>
            <person name="Porcellato D."/>
            <person name="Labee-Lund T.M."/>
            <person name="Amdam G.V."/>
            <person name="Rudi K."/>
        </authorList>
    </citation>
    <scope>NUCLEOTIDE SEQUENCE [LARGE SCALE GENOMIC DNA]</scope>
    <source>
        <strain evidence="2 3">A-4-12</strain>
    </source>
</reference>
<dbReference type="Proteomes" id="UP000194968">
    <property type="component" value="Unassembled WGS sequence"/>
</dbReference>
<dbReference type="Pfam" id="PF07511">
    <property type="entry name" value="DUF1525"/>
    <property type="match status" value="1"/>
</dbReference>
<dbReference type="EMBL" id="NASK01000051">
    <property type="protein sequence ID" value="OTQ53724.1"/>
    <property type="molecule type" value="Genomic_DNA"/>
</dbReference>
<evidence type="ECO:0000256" key="1">
    <source>
        <dbReference type="SAM" id="SignalP"/>
    </source>
</evidence>
<feature type="signal peptide" evidence="1">
    <location>
        <begin position="1"/>
        <end position="22"/>
    </location>
</feature>
<organism evidence="2 3">
    <name type="scientific">Gilliamella apis</name>
    <dbReference type="NCBI Taxonomy" id="1970738"/>
    <lineage>
        <taxon>Bacteria</taxon>
        <taxon>Pseudomonadati</taxon>
        <taxon>Pseudomonadota</taxon>
        <taxon>Gammaproteobacteria</taxon>
        <taxon>Orbales</taxon>
        <taxon>Orbaceae</taxon>
        <taxon>Gilliamella</taxon>
    </lineage>
</organism>
<evidence type="ECO:0000313" key="2">
    <source>
        <dbReference type="EMBL" id="OTQ53724.1"/>
    </source>
</evidence>
<dbReference type="AlphaFoldDB" id="A0A242NXI7"/>
<protein>
    <recommendedName>
        <fullName evidence="4">TIGR03757 family integrating conjugative element protein</fullName>
    </recommendedName>
</protein>
<evidence type="ECO:0008006" key="4">
    <source>
        <dbReference type="Google" id="ProtNLM"/>
    </source>
</evidence>
<evidence type="ECO:0000313" key="3">
    <source>
        <dbReference type="Proteomes" id="UP000194968"/>
    </source>
</evidence>
<keyword evidence="1" id="KW-0732">Signal</keyword>
<gene>
    <name evidence="2" type="ORF">B6D06_00580</name>
</gene>
<accession>A0A242NXI7</accession>
<dbReference type="InterPro" id="IPR011090">
    <property type="entry name" value="Integr_conj_element_PFL4709"/>
</dbReference>